<evidence type="ECO:0000256" key="2">
    <source>
        <dbReference type="RuleBase" id="RU102079"/>
    </source>
</evidence>
<sequence>MSVTPLPSTLAVGGVITVKGSTNPDCEGFSINLCTGSDLSEDTPFHFNPRFCQEEVVRNTLSGDWGEEEKEGGFPFTKDSAYEVQIVVKQDHYQVYPIPFPLSDGADIIVKGVVNNEPHRFSINLGSGTDVSGDVLLHFNPRFDQNEVVRNHNQDGWGEEEKEGDFPFAAGAPYELKFVVKDKYIESIPVCTPIKGGFAPGASVSVTGKINSNPERFSVNLVCGPDGESCDLALHFDVRLNYGDTPNYTVRTHRADGEFYGEEERGESFFPFEPEGDFSIKIAAENDCFQIYVNEQHYSTFSYRIQPVQKVDHIMIQGDVEISQICFE</sequence>
<dbReference type="SMART" id="SM00908">
    <property type="entry name" value="Gal-bind_lectin"/>
    <property type="match status" value="3"/>
</dbReference>
<dbReference type="AlphaFoldDB" id="A0AAV4FU24"/>
<feature type="domain" description="Galectin" evidence="3">
    <location>
        <begin position="2"/>
        <end position="93"/>
    </location>
</feature>
<feature type="domain" description="Galectin" evidence="3">
    <location>
        <begin position="94"/>
        <end position="328"/>
    </location>
</feature>
<dbReference type="PANTHER" id="PTHR11346">
    <property type="entry name" value="GALECTIN"/>
    <property type="match status" value="1"/>
</dbReference>
<protein>
    <recommendedName>
        <fullName evidence="2">Galectin</fullName>
    </recommendedName>
</protein>
<reference evidence="4 5" key="1">
    <citation type="journal article" date="2021" name="Elife">
        <title>Chloroplast acquisition without the gene transfer in kleptoplastic sea slugs, Plakobranchus ocellatus.</title>
        <authorList>
            <person name="Maeda T."/>
            <person name="Takahashi S."/>
            <person name="Yoshida T."/>
            <person name="Shimamura S."/>
            <person name="Takaki Y."/>
            <person name="Nagai Y."/>
            <person name="Toyoda A."/>
            <person name="Suzuki Y."/>
            <person name="Arimoto A."/>
            <person name="Ishii H."/>
            <person name="Satoh N."/>
            <person name="Nishiyama T."/>
            <person name="Hasebe M."/>
            <person name="Maruyama T."/>
            <person name="Minagawa J."/>
            <person name="Obokata J."/>
            <person name="Shigenobu S."/>
        </authorList>
    </citation>
    <scope>NUCLEOTIDE SEQUENCE [LARGE SCALE GENOMIC DNA]</scope>
</reference>
<proteinExistence type="predicted"/>
<comment type="caution">
    <text evidence="4">The sequence shown here is derived from an EMBL/GenBank/DDBJ whole genome shotgun (WGS) entry which is preliminary data.</text>
</comment>
<keyword evidence="1 2" id="KW-0430">Lectin</keyword>
<dbReference type="Proteomes" id="UP000762676">
    <property type="component" value="Unassembled WGS sequence"/>
</dbReference>
<dbReference type="EMBL" id="BMAT01000942">
    <property type="protein sequence ID" value="GFR76739.1"/>
    <property type="molecule type" value="Genomic_DNA"/>
</dbReference>
<dbReference type="PANTHER" id="PTHR11346:SF176">
    <property type="entry name" value="32 KDA BETA-GALACTOSIDE-BINDING LECTIN LEC-3"/>
    <property type="match status" value="1"/>
</dbReference>
<dbReference type="Pfam" id="PF00337">
    <property type="entry name" value="Gal-bind_lectin"/>
    <property type="match status" value="3"/>
</dbReference>
<accession>A0AAV4FU24</accession>
<evidence type="ECO:0000313" key="5">
    <source>
        <dbReference type="Proteomes" id="UP000762676"/>
    </source>
</evidence>
<dbReference type="Gene3D" id="2.60.120.200">
    <property type="match status" value="3"/>
</dbReference>
<name>A0AAV4FU24_9GAST</name>
<dbReference type="InterPro" id="IPR001079">
    <property type="entry name" value="Galectin_CRD"/>
</dbReference>
<dbReference type="InterPro" id="IPR044156">
    <property type="entry name" value="Galectin-like"/>
</dbReference>
<dbReference type="GO" id="GO:0030246">
    <property type="term" value="F:carbohydrate binding"/>
    <property type="evidence" value="ECO:0007669"/>
    <property type="project" value="UniProtKB-UniRule"/>
</dbReference>
<dbReference type="CDD" id="cd00070">
    <property type="entry name" value="GLECT"/>
    <property type="match status" value="3"/>
</dbReference>
<organism evidence="4 5">
    <name type="scientific">Elysia marginata</name>
    <dbReference type="NCBI Taxonomy" id="1093978"/>
    <lineage>
        <taxon>Eukaryota</taxon>
        <taxon>Metazoa</taxon>
        <taxon>Spiralia</taxon>
        <taxon>Lophotrochozoa</taxon>
        <taxon>Mollusca</taxon>
        <taxon>Gastropoda</taxon>
        <taxon>Heterobranchia</taxon>
        <taxon>Euthyneura</taxon>
        <taxon>Panpulmonata</taxon>
        <taxon>Sacoglossa</taxon>
        <taxon>Placobranchoidea</taxon>
        <taxon>Plakobranchidae</taxon>
        <taxon>Elysia</taxon>
    </lineage>
</organism>
<gene>
    <name evidence="4" type="ORF">ElyMa_000489900</name>
</gene>
<keyword evidence="5" id="KW-1185">Reference proteome</keyword>
<evidence type="ECO:0000259" key="3">
    <source>
        <dbReference type="PROSITE" id="PS51304"/>
    </source>
</evidence>
<dbReference type="SUPFAM" id="SSF49899">
    <property type="entry name" value="Concanavalin A-like lectins/glucanases"/>
    <property type="match status" value="3"/>
</dbReference>
<dbReference type="InterPro" id="IPR013320">
    <property type="entry name" value="ConA-like_dom_sf"/>
</dbReference>
<dbReference type="PROSITE" id="PS51304">
    <property type="entry name" value="GALECTIN"/>
    <property type="match status" value="2"/>
</dbReference>
<dbReference type="SMART" id="SM00276">
    <property type="entry name" value="GLECT"/>
    <property type="match status" value="2"/>
</dbReference>
<evidence type="ECO:0000256" key="1">
    <source>
        <dbReference type="ARBA" id="ARBA00022734"/>
    </source>
</evidence>
<evidence type="ECO:0000313" key="4">
    <source>
        <dbReference type="EMBL" id="GFR76739.1"/>
    </source>
</evidence>